<protein>
    <recommendedName>
        <fullName evidence="4">ATPase</fullName>
    </recommendedName>
</protein>
<evidence type="ECO:0000256" key="1">
    <source>
        <dbReference type="SAM" id="MobiDB-lite"/>
    </source>
</evidence>
<proteinExistence type="predicted"/>
<accession>A0A255GRS5</accession>
<feature type="region of interest" description="Disordered" evidence="1">
    <location>
        <begin position="133"/>
        <end position="158"/>
    </location>
</feature>
<dbReference type="AlphaFoldDB" id="A0A255GRS5"/>
<feature type="compositionally biased region" description="Basic and acidic residues" evidence="1">
    <location>
        <begin position="139"/>
        <end position="158"/>
    </location>
</feature>
<gene>
    <name evidence="2" type="ORF">CGZ93_17255</name>
</gene>
<dbReference type="RefSeq" id="WP_094365385.1">
    <property type="nucleotide sequence ID" value="NZ_NMVQ01000046.1"/>
</dbReference>
<organism evidence="2 3">
    <name type="scientific">Enemella dayhoffiae</name>
    <dbReference type="NCBI Taxonomy" id="2016507"/>
    <lineage>
        <taxon>Bacteria</taxon>
        <taxon>Bacillati</taxon>
        <taxon>Actinomycetota</taxon>
        <taxon>Actinomycetes</taxon>
        <taxon>Propionibacteriales</taxon>
        <taxon>Propionibacteriaceae</taxon>
        <taxon>Enemella</taxon>
    </lineage>
</organism>
<dbReference type="Proteomes" id="UP000216311">
    <property type="component" value="Unassembled WGS sequence"/>
</dbReference>
<reference evidence="2 3" key="1">
    <citation type="submission" date="2017-07" db="EMBL/GenBank/DDBJ databases">
        <title>Draft whole genome sequences of clinical Proprionibacteriaceae strains.</title>
        <authorList>
            <person name="Bernier A.-M."/>
            <person name="Bernard K."/>
            <person name="Domingo M.-C."/>
        </authorList>
    </citation>
    <scope>NUCLEOTIDE SEQUENCE [LARGE SCALE GENOMIC DNA]</scope>
    <source>
        <strain evidence="2 3">NML 130396</strain>
    </source>
</reference>
<name>A0A255GRS5_9ACTN</name>
<comment type="caution">
    <text evidence="2">The sequence shown here is derived from an EMBL/GenBank/DDBJ whole genome shotgun (WGS) entry which is preliminary data.</text>
</comment>
<evidence type="ECO:0000313" key="3">
    <source>
        <dbReference type="Proteomes" id="UP000216311"/>
    </source>
</evidence>
<evidence type="ECO:0008006" key="4">
    <source>
        <dbReference type="Google" id="ProtNLM"/>
    </source>
</evidence>
<evidence type="ECO:0000313" key="2">
    <source>
        <dbReference type="EMBL" id="OYO17306.1"/>
    </source>
</evidence>
<dbReference type="EMBL" id="NMVQ01000046">
    <property type="protein sequence ID" value="OYO17306.1"/>
    <property type="molecule type" value="Genomic_DNA"/>
</dbReference>
<sequence length="158" mass="17615">MSNDQVMDGLEQLRQALAQAKGVPMSASCMVNRSQLLDLIEQIRAALPEELAQANQVLADSDAQRDQVLARAQARADELASEHEITRVAREQAERLRRDTEQECAALRRETDVFIDSRLASFESVLHKTSSQVATARQRLSERSGLDAEHVEPLPSHD</sequence>
<keyword evidence="3" id="KW-1185">Reference proteome</keyword>